<dbReference type="InterPro" id="IPR025110">
    <property type="entry name" value="AMP-bd_C"/>
</dbReference>
<feature type="region of interest" description="Disordered" evidence="1">
    <location>
        <begin position="492"/>
        <end position="517"/>
    </location>
</feature>
<dbReference type="Gene3D" id="3.40.50.12780">
    <property type="entry name" value="N-terminal domain of ligase-like"/>
    <property type="match status" value="1"/>
</dbReference>
<organism evidence="4 5">
    <name type="scientific">Streptomyces gibsoniae</name>
    <dbReference type="NCBI Taxonomy" id="3075529"/>
    <lineage>
        <taxon>Bacteria</taxon>
        <taxon>Bacillati</taxon>
        <taxon>Actinomycetota</taxon>
        <taxon>Actinomycetes</taxon>
        <taxon>Kitasatosporales</taxon>
        <taxon>Streptomycetaceae</taxon>
        <taxon>Streptomyces</taxon>
    </lineage>
</organism>
<dbReference type="RefSeq" id="WP_311698652.1">
    <property type="nucleotide sequence ID" value="NZ_JAVREY010000049.1"/>
</dbReference>
<sequence length="517" mass="55235">MTNLAHVLVSAADRYGEHSAVQLDHCRLSYRELLTEAGRYANLLSAHGVQPGDRVALALPNTLDFPAAFYGALLSGACIVPMNPLLKEQEARFYLQDSGARLAVADEAADGTRAAAGALGVDVLVPGAGDLAFRSRAATPAERADDDTAVILYTSGTTGRPKGAELTHANLASNAASFAATVAQACAEDVFIGCLPLFHVFGLTCGLLTCAQSGACLTLVPRFDSATVLRVMERDRVSVFAGVPTMYVALLQERRRTDIDLSSLRLCLSGGAAMPVELMRSFEREFACAVLEGYGQSESSGVTAFNHPGRPRKPGTIGTPIEGMHMCLLDDHGNEVPPGAVGEIAIRGEGVMKGYWRQPEATAKAMPDGWLRTGDLATHDADGYYSIVDRKKSVIIRGGYNVYPREIEEVLYHHPAVLEAVVVGIPDPRLGEEIGAAVVVRPGAEVDTETLRQWVKERVAPYKYPRHVWFVDRLPKGASGKLLRRQVKAPTFPTAGPTVPDLSSLDAPNGPGPVVSL</sequence>
<feature type="domain" description="AMP-dependent synthetase/ligase" evidence="2">
    <location>
        <begin position="11"/>
        <end position="356"/>
    </location>
</feature>
<dbReference type="PANTHER" id="PTHR43767:SF12">
    <property type="entry name" value="AMP-DEPENDENT SYNTHETASE AND LIGASE"/>
    <property type="match status" value="1"/>
</dbReference>
<dbReference type="CDD" id="cd05936">
    <property type="entry name" value="FC-FACS_FadD_like"/>
    <property type="match status" value="1"/>
</dbReference>
<gene>
    <name evidence="4" type="ORF">RM764_30010</name>
</gene>
<dbReference type="EMBL" id="JAVREY010000049">
    <property type="protein sequence ID" value="MDT0467190.1"/>
    <property type="molecule type" value="Genomic_DNA"/>
</dbReference>
<keyword evidence="4" id="KW-0436">Ligase</keyword>
<dbReference type="InterPro" id="IPR020845">
    <property type="entry name" value="AMP-binding_CS"/>
</dbReference>
<dbReference type="GO" id="GO:0016874">
    <property type="term" value="F:ligase activity"/>
    <property type="evidence" value="ECO:0007669"/>
    <property type="project" value="UniProtKB-KW"/>
</dbReference>
<evidence type="ECO:0000259" key="3">
    <source>
        <dbReference type="Pfam" id="PF13193"/>
    </source>
</evidence>
<evidence type="ECO:0000259" key="2">
    <source>
        <dbReference type="Pfam" id="PF00501"/>
    </source>
</evidence>
<dbReference type="Proteomes" id="UP001183809">
    <property type="component" value="Unassembled WGS sequence"/>
</dbReference>
<protein>
    <submittedName>
        <fullName evidence="4">Long-chain fatty acid--CoA ligase</fullName>
    </submittedName>
</protein>
<evidence type="ECO:0000256" key="1">
    <source>
        <dbReference type="SAM" id="MobiDB-lite"/>
    </source>
</evidence>
<dbReference type="PANTHER" id="PTHR43767">
    <property type="entry name" value="LONG-CHAIN-FATTY-ACID--COA LIGASE"/>
    <property type="match status" value="1"/>
</dbReference>
<dbReference type="PROSITE" id="PS00455">
    <property type="entry name" value="AMP_BINDING"/>
    <property type="match status" value="1"/>
</dbReference>
<feature type="domain" description="AMP-binding enzyme C-terminal" evidence="3">
    <location>
        <begin position="406"/>
        <end position="481"/>
    </location>
</feature>
<dbReference type="Pfam" id="PF00501">
    <property type="entry name" value="AMP-binding"/>
    <property type="match status" value="1"/>
</dbReference>
<dbReference type="Gene3D" id="3.30.300.30">
    <property type="match status" value="1"/>
</dbReference>
<dbReference type="InterPro" id="IPR000873">
    <property type="entry name" value="AMP-dep_synth/lig_dom"/>
</dbReference>
<dbReference type="SUPFAM" id="SSF56801">
    <property type="entry name" value="Acetyl-CoA synthetase-like"/>
    <property type="match status" value="1"/>
</dbReference>
<dbReference type="InterPro" id="IPR050237">
    <property type="entry name" value="ATP-dep_AMP-bd_enzyme"/>
</dbReference>
<evidence type="ECO:0000313" key="5">
    <source>
        <dbReference type="Proteomes" id="UP001183809"/>
    </source>
</evidence>
<dbReference type="InterPro" id="IPR045851">
    <property type="entry name" value="AMP-bd_C_sf"/>
</dbReference>
<comment type="caution">
    <text evidence="4">The sequence shown here is derived from an EMBL/GenBank/DDBJ whole genome shotgun (WGS) entry which is preliminary data.</text>
</comment>
<proteinExistence type="predicted"/>
<dbReference type="Pfam" id="PF13193">
    <property type="entry name" value="AMP-binding_C"/>
    <property type="match status" value="1"/>
</dbReference>
<evidence type="ECO:0000313" key="4">
    <source>
        <dbReference type="EMBL" id="MDT0467190.1"/>
    </source>
</evidence>
<dbReference type="InterPro" id="IPR042099">
    <property type="entry name" value="ANL_N_sf"/>
</dbReference>
<accession>A0ABU2U256</accession>
<name>A0ABU2U256_9ACTN</name>
<keyword evidence="5" id="KW-1185">Reference proteome</keyword>
<reference evidence="5" key="1">
    <citation type="submission" date="2023-07" db="EMBL/GenBank/DDBJ databases">
        <title>30 novel species of actinomycetes from the DSMZ collection.</title>
        <authorList>
            <person name="Nouioui I."/>
        </authorList>
    </citation>
    <scope>NUCLEOTIDE SEQUENCE [LARGE SCALE GENOMIC DNA]</scope>
    <source>
        <strain evidence="5">DSM 41699</strain>
    </source>
</reference>